<dbReference type="RefSeq" id="XP_020433602.1">
    <property type="nucleotide sequence ID" value="XM_020576353.1"/>
</dbReference>
<evidence type="ECO:0000256" key="6">
    <source>
        <dbReference type="SAM" id="Phobius"/>
    </source>
</evidence>
<dbReference type="PANTHER" id="PTHR14226">
    <property type="entry name" value="NEUROPATHY TARGET ESTERASE/SWISS CHEESE D.MELANOGASTER"/>
    <property type="match status" value="1"/>
</dbReference>
<gene>
    <name evidence="8" type="ORF">PPL_05472</name>
</gene>
<dbReference type="InterPro" id="IPR016035">
    <property type="entry name" value="Acyl_Trfase/lysoPLipase"/>
</dbReference>
<feature type="transmembrane region" description="Helical" evidence="6">
    <location>
        <begin position="95"/>
        <end position="119"/>
    </location>
</feature>
<protein>
    <recommendedName>
        <fullName evidence="7">PNPLA domain-containing protein</fullName>
    </recommendedName>
</protein>
<dbReference type="InterPro" id="IPR021771">
    <property type="entry name" value="Triacylglycerol_lipase_N"/>
</dbReference>
<comment type="caution">
    <text evidence="4">Lacks conserved residue(s) required for the propagation of feature annotation.</text>
</comment>
<dbReference type="InParanoid" id="D3BA97"/>
<keyword evidence="6" id="KW-0812">Transmembrane</keyword>
<evidence type="ECO:0000256" key="5">
    <source>
        <dbReference type="SAM" id="MobiDB-lite"/>
    </source>
</evidence>
<dbReference type="GO" id="GO:0004806">
    <property type="term" value="F:triacylglycerol lipase activity"/>
    <property type="evidence" value="ECO:0007669"/>
    <property type="project" value="InterPro"/>
</dbReference>
<proteinExistence type="predicted"/>
<dbReference type="PROSITE" id="PS51635">
    <property type="entry name" value="PNPLA"/>
    <property type="match status" value="1"/>
</dbReference>
<feature type="domain" description="PNPLA" evidence="7">
    <location>
        <begin position="177"/>
        <end position="368"/>
    </location>
</feature>
<reference evidence="8 9" key="1">
    <citation type="journal article" date="2011" name="Genome Res.">
        <title>Phylogeny-wide analysis of social amoeba genomes highlights ancient origins for complex intercellular communication.</title>
        <authorList>
            <person name="Heidel A.J."/>
            <person name="Lawal H.M."/>
            <person name="Felder M."/>
            <person name="Schilde C."/>
            <person name="Helps N.R."/>
            <person name="Tunggal B."/>
            <person name="Rivero F."/>
            <person name="John U."/>
            <person name="Schleicher M."/>
            <person name="Eichinger L."/>
            <person name="Platzer M."/>
            <person name="Noegel A.A."/>
            <person name="Schaap P."/>
            <person name="Gloeckner G."/>
        </authorList>
    </citation>
    <scope>NUCLEOTIDE SEQUENCE [LARGE SCALE GENOMIC DNA]</scope>
    <source>
        <strain evidence="9">ATCC 26659 / Pp 5 / PN500</strain>
    </source>
</reference>
<dbReference type="Pfam" id="PF11815">
    <property type="entry name" value="DUF3336"/>
    <property type="match status" value="1"/>
</dbReference>
<dbReference type="Proteomes" id="UP000001396">
    <property type="component" value="Unassembled WGS sequence"/>
</dbReference>
<dbReference type="Gene3D" id="3.40.1090.10">
    <property type="entry name" value="Cytosolic phospholipase A2 catalytic domain"/>
    <property type="match status" value="1"/>
</dbReference>
<accession>D3BA97</accession>
<keyword evidence="6" id="KW-0472">Membrane</keyword>
<evidence type="ECO:0000259" key="7">
    <source>
        <dbReference type="PROSITE" id="PS51635"/>
    </source>
</evidence>
<evidence type="ECO:0000256" key="1">
    <source>
        <dbReference type="ARBA" id="ARBA00022801"/>
    </source>
</evidence>
<evidence type="ECO:0000256" key="2">
    <source>
        <dbReference type="ARBA" id="ARBA00022963"/>
    </source>
</evidence>
<comment type="caution">
    <text evidence="8">The sequence shown here is derived from an EMBL/GenBank/DDBJ whole genome shotgun (WGS) entry which is preliminary data.</text>
</comment>
<keyword evidence="9" id="KW-1185">Reference proteome</keyword>
<dbReference type="SUPFAM" id="SSF52151">
    <property type="entry name" value="FabD/lysophospholipase-like"/>
    <property type="match status" value="1"/>
</dbReference>
<dbReference type="InterPro" id="IPR002641">
    <property type="entry name" value="PNPLA_dom"/>
</dbReference>
<dbReference type="GeneID" id="31360957"/>
<dbReference type="PANTHER" id="PTHR14226:SF10">
    <property type="entry name" value="TRIACYLGLYCEROL LIPASE 4-RELATED"/>
    <property type="match status" value="1"/>
</dbReference>
<evidence type="ECO:0000256" key="4">
    <source>
        <dbReference type="PROSITE-ProRule" id="PRU01161"/>
    </source>
</evidence>
<dbReference type="STRING" id="670386.D3BA97"/>
<dbReference type="GO" id="GO:0016042">
    <property type="term" value="P:lipid catabolic process"/>
    <property type="evidence" value="ECO:0007669"/>
    <property type="project" value="UniProtKB-KW"/>
</dbReference>
<organism evidence="8 9">
    <name type="scientific">Heterostelium pallidum (strain ATCC 26659 / Pp 5 / PN500)</name>
    <name type="common">Cellular slime mold</name>
    <name type="synonym">Polysphondylium pallidum</name>
    <dbReference type="NCBI Taxonomy" id="670386"/>
    <lineage>
        <taxon>Eukaryota</taxon>
        <taxon>Amoebozoa</taxon>
        <taxon>Evosea</taxon>
        <taxon>Eumycetozoa</taxon>
        <taxon>Dictyostelia</taxon>
        <taxon>Acytosteliales</taxon>
        <taxon>Acytosteliaceae</taxon>
        <taxon>Heterostelium</taxon>
    </lineage>
</organism>
<keyword evidence="1" id="KW-0378">Hydrolase</keyword>
<evidence type="ECO:0000313" key="9">
    <source>
        <dbReference type="Proteomes" id="UP000001396"/>
    </source>
</evidence>
<evidence type="ECO:0000256" key="3">
    <source>
        <dbReference type="ARBA" id="ARBA00023098"/>
    </source>
</evidence>
<feature type="compositionally biased region" description="Low complexity" evidence="5">
    <location>
        <begin position="47"/>
        <end position="71"/>
    </location>
</feature>
<name>D3BA97_HETP5</name>
<dbReference type="EMBL" id="ADBJ01000025">
    <property type="protein sequence ID" value="EFA81484.1"/>
    <property type="molecule type" value="Genomic_DNA"/>
</dbReference>
<keyword evidence="6" id="KW-1133">Transmembrane helix</keyword>
<evidence type="ECO:0000313" key="8">
    <source>
        <dbReference type="EMBL" id="EFA81484.1"/>
    </source>
</evidence>
<sequence>MVFVVSPGKDKTDLVVCDALSSNSAAFSKDKIETIVQELISNDNAEQNNEQQNENNQQSQPTSPFSSITFSSPPPSHTNKSLLTRLLNHLSGSYLFFWIPIALNLFLTILMWLFPSFFLRSKLKRERTERIKYLDEKMKNSDSYLEWSNWAKELDVLDGKEEWRSVDESPYYDSKLIRFRLANLRLLSQKGDIHSLILALRAGLLRNLGGMGNVRLFQESRVGTKYVIEEYVDEVVKQLRFIHEMPESDEHTLEKRFDFFYETRQAFGRSALCLSGGATLAYDKTKRILNITVVTSGSFELPRLLNYLTAPNVLVWSAACASCALKFLFEPVELVAKDKSGNIVPYHPSGLVFTDGSVESDLPMNRLSELFNVNHFIVSQVNPHVIPFISDKTISPSSSIVDAVKYLTESEMKHRVLQMASLGLIPTRISGITPLLTQKYSGDITVVPDVELKDYANIISNPTDDMMRNYIKKGKSSTWSKIAILKNHCRIELTLDSIVSDLRDRLYKSDNTQQKHKFIRDDLITYSPMILHTNNNYSNNKDIAEKVL</sequence>
<feature type="region of interest" description="Disordered" evidence="5">
    <location>
        <begin position="47"/>
        <end position="76"/>
    </location>
</feature>
<keyword evidence="2" id="KW-0442">Lipid degradation</keyword>
<keyword evidence="3" id="KW-0443">Lipid metabolism</keyword>
<dbReference type="AlphaFoldDB" id="D3BA97"/>
<dbReference type="InterPro" id="IPR050301">
    <property type="entry name" value="NTE"/>
</dbReference>